<dbReference type="EMBL" id="CCMZ01000028">
    <property type="protein sequence ID" value="CDX20863.1"/>
    <property type="molecule type" value="Genomic_DNA"/>
</dbReference>
<evidence type="ECO:0000313" key="2">
    <source>
        <dbReference type="Proteomes" id="UP000045285"/>
    </source>
</evidence>
<protein>
    <submittedName>
        <fullName evidence="1">Uncharacterized protein</fullName>
    </submittedName>
</protein>
<proteinExistence type="predicted"/>
<organism evidence="1 2">
    <name type="scientific">Mesorhizobium plurifarium</name>
    <dbReference type="NCBI Taxonomy" id="69974"/>
    <lineage>
        <taxon>Bacteria</taxon>
        <taxon>Pseudomonadati</taxon>
        <taxon>Pseudomonadota</taxon>
        <taxon>Alphaproteobacteria</taxon>
        <taxon>Hyphomicrobiales</taxon>
        <taxon>Phyllobacteriaceae</taxon>
        <taxon>Mesorhizobium</taxon>
    </lineage>
</organism>
<accession>A0A090E262</accession>
<gene>
    <name evidence="1" type="ORF">MPL3356_340059</name>
</gene>
<name>A0A090E262_MESPL</name>
<evidence type="ECO:0000313" key="1">
    <source>
        <dbReference type="EMBL" id="CDX20863.1"/>
    </source>
</evidence>
<reference evidence="2" key="1">
    <citation type="submission" date="2014-08" db="EMBL/GenBank/DDBJ databases">
        <authorList>
            <person name="Moulin L."/>
        </authorList>
    </citation>
    <scope>NUCLEOTIDE SEQUENCE [LARGE SCALE GENOMIC DNA]</scope>
</reference>
<keyword evidence="2" id="KW-1185">Reference proteome</keyword>
<dbReference type="Proteomes" id="UP000045285">
    <property type="component" value="Unassembled WGS sequence"/>
</dbReference>
<sequence>MRLSGAGEAERGSVM</sequence>